<accession>A0AAV2QIR0</accession>
<dbReference type="PRINTS" id="PR00237">
    <property type="entry name" value="GPCRRHODOPSN"/>
</dbReference>
<dbReference type="GO" id="GO:0004930">
    <property type="term" value="F:G protein-coupled receptor activity"/>
    <property type="evidence" value="ECO:0007669"/>
    <property type="project" value="UniProtKB-KW"/>
</dbReference>
<evidence type="ECO:0000256" key="6">
    <source>
        <dbReference type="ARBA" id="ARBA00023136"/>
    </source>
</evidence>
<evidence type="ECO:0000256" key="3">
    <source>
        <dbReference type="ARBA" id="ARBA00022692"/>
    </source>
</evidence>
<evidence type="ECO:0000256" key="1">
    <source>
        <dbReference type="ARBA" id="ARBA00004141"/>
    </source>
</evidence>
<name>A0AAV2QIR0_MEGNR</name>
<dbReference type="InterPro" id="IPR000276">
    <property type="entry name" value="GPCR_Rhodpsn"/>
</dbReference>
<keyword evidence="9" id="KW-0716">Sensory transduction</keyword>
<evidence type="ECO:0000256" key="9">
    <source>
        <dbReference type="ARBA" id="ARBA00023305"/>
    </source>
</evidence>
<evidence type="ECO:0000313" key="15">
    <source>
        <dbReference type="Proteomes" id="UP001497623"/>
    </source>
</evidence>
<comment type="similarity">
    <text evidence="2 10">Belongs to the G-protein coupled receptor 1 family.</text>
</comment>
<keyword evidence="15" id="KW-1185">Reference proteome</keyword>
<dbReference type="EMBL" id="CAXKWB010007759">
    <property type="protein sequence ID" value="CAL4088279.1"/>
    <property type="molecule type" value="Genomic_DNA"/>
</dbReference>
<sequence>MSEIYQNCCLRVTDYINFTTVAQESYNFTKDVNTSLHNVSRLSTFTDLSWAKELGVPTMWLQHHQDDPVPDDLHVIVTVIISLIGILGTAGNAIVLWVFTRFRRLRSPANTFIVNLAFSDLICSVLHSMAAYSSYQHRWSFGQLGCSIYGGGVGLLGLVSIVTLSWIAVERFIVIRTPSTSSKWRITRSKAKKKISSNFGLKYLAARRQCTIETATNLLLQCTSTTLRACKQFASHLRIRKNLSNQALSKWKYFKRIYLSKIYMIFTLMENLPQAQNILIYNTNYKITLVLSIHGLCVISNAIKIIVRNTTKLHTMEMISSTSIFVFTIRFNPFSPMTLVGTSAVSREVSPSTRDPLILFGEPCIYIYEFLVFHRYIYTYSKPLYNSVRETHHSYRAIAVCPRHVSVNSVLAYPPESMSHAAESRSNRNCYSEAVPTYLVGGNGDSIACLLAPDVGHLGDGMNLSEPELIRYDERVVPAHIITYAAYHREKRRFIRSSLFCSESSLERYIKNHPKQTPEHYYGGGGGLLPTTAPNAVLEQTGPSTWDHVAVLKPSIPLNSKYPSSSPPSNSTRRKSVVARAPRTSVCRELMNGSHTPRHSNCCECAAGDLANTVTVATMKTDSKDRRRSSTIHVLHKGNMHSYTEF</sequence>
<comment type="subcellular location">
    <subcellularLocation>
        <location evidence="1">Membrane</location>
        <topology evidence="1">Multi-pass membrane protein</topology>
    </subcellularLocation>
</comment>
<evidence type="ECO:0000256" key="8">
    <source>
        <dbReference type="ARBA" id="ARBA00023224"/>
    </source>
</evidence>
<evidence type="ECO:0000256" key="7">
    <source>
        <dbReference type="ARBA" id="ARBA00023170"/>
    </source>
</evidence>
<evidence type="ECO:0000256" key="2">
    <source>
        <dbReference type="ARBA" id="ARBA00010663"/>
    </source>
</evidence>
<feature type="transmembrane region" description="Helical" evidence="12">
    <location>
        <begin position="75"/>
        <end position="100"/>
    </location>
</feature>
<feature type="region of interest" description="Disordered" evidence="11">
    <location>
        <begin position="557"/>
        <end position="580"/>
    </location>
</feature>
<evidence type="ECO:0000256" key="10">
    <source>
        <dbReference type="RuleBase" id="RU000688"/>
    </source>
</evidence>
<keyword evidence="5 10" id="KW-0297">G-protein coupled receptor</keyword>
<organism evidence="14 15">
    <name type="scientific">Meganyctiphanes norvegica</name>
    <name type="common">Northern krill</name>
    <name type="synonym">Thysanopoda norvegica</name>
    <dbReference type="NCBI Taxonomy" id="48144"/>
    <lineage>
        <taxon>Eukaryota</taxon>
        <taxon>Metazoa</taxon>
        <taxon>Ecdysozoa</taxon>
        <taxon>Arthropoda</taxon>
        <taxon>Crustacea</taxon>
        <taxon>Multicrustacea</taxon>
        <taxon>Malacostraca</taxon>
        <taxon>Eumalacostraca</taxon>
        <taxon>Eucarida</taxon>
        <taxon>Euphausiacea</taxon>
        <taxon>Euphausiidae</taxon>
        <taxon>Meganyctiphanes</taxon>
    </lineage>
</organism>
<gene>
    <name evidence="14" type="ORF">MNOR_LOCUS13509</name>
</gene>
<dbReference type="PROSITE" id="PS00237">
    <property type="entry name" value="G_PROTEIN_RECEP_F1_1"/>
    <property type="match status" value="1"/>
</dbReference>
<evidence type="ECO:0000256" key="11">
    <source>
        <dbReference type="SAM" id="MobiDB-lite"/>
    </source>
</evidence>
<dbReference type="Gene3D" id="1.20.1070.10">
    <property type="entry name" value="Rhodopsin 7-helix transmembrane proteins"/>
    <property type="match status" value="1"/>
</dbReference>
<keyword evidence="4 12" id="KW-1133">Transmembrane helix</keyword>
<feature type="transmembrane region" description="Helical" evidence="12">
    <location>
        <begin position="287"/>
        <end position="307"/>
    </location>
</feature>
<evidence type="ECO:0000256" key="4">
    <source>
        <dbReference type="ARBA" id="ARBA00022989"/>
    </source>
</evidence>
<dbReference type="GO" id="GO:0016020">
    <property type="term" value="C:membrane"/>
    <property type="evidence" value="ECO:0007669"/>
    <property type="project" value="UniProtKB-SubCell"/>
</dbReference>
<proteinExistence type="inferred from homology"/>
<dbReference type="SUPFAM" id="SSF81321">
    <property type="entry name" value="Family A G protein-coupled receptor-like"/>
    <property type="match status" value="1"/>
</dbReference>
<evidence type="ECO:0000313" key="14">
    <source>
        <dbReference type="EMBL" id="CAL4088279.1"/>
    </source>
</evidence>
<evidence type="ECO:0000256" key="12">
    <source>
        <dbReference type="SAM" id="Phobius"/>
    </source>
</evidence>
<feature type="transmembrane region" description="Helical" evidence="12">
    <location>
        <begin position="147"/>
        <end position="169"/>
    </location>
</feature>
<keyword evidence="3 10" id="KW-0812">Transmembrane</keyword>
<keyword evidence="8 10" id="KW-0807">Transducer</keyword>
<feature type="domain" description="G-protein coupled receptors family 1 profile" evidence="13">
    <location>
        <begin position="91"/>
        <end position="178"/>
    </location>
</feature>
<dbReference type="Pfam" id="PF00001">
    <property type="entry name" value="7tm_1"/>
    <property type="match status" value="1"/>
</dbReference>
<dbReference type="GO" id="GO:0007601">
    <property type="term" value="P:visual perception"/>
    <property type="evidence" value="ECO:0007669"/>
    <property type="project" value="UniProtKB-KW"/>
</dbReference>
<dbReference type="PANTHER" id="PTHR24240">
    <property type="entry name" value="OPSIN"/>
    <property type="match status" value="1"/>
</dbReference>
<feature type="compositionally biased region" description="Low complexity" evidence="11">
    <location>
        <begin position="559"/>
        <end position="571"/>
    </location>
</feature>
<feature type="transmembrane region" description="Helical" evidence="12">
    <location>
        <begin position="112"/>
        <end position="135"/>
    </location>
</feature>
<evidence type="ECO:0000259" key="13">
    <source>
        <dbReference type="PROSITE" id="PS50262"/>
    </source>
</evidence>
<dbReference type="InterPro" id="IPR050125">
    <property type="entry name" value="GPCR_opsins"/>
</dbReference>
<keyword evidence="9" id="KW-0844">Vision</keyword>
<keyword evidence="6 12" id="KW-0472">Membrane</keyword>
<feature type="non-terminal residue" evidence="14">
    <location>
        <position position="646"/>
    </location>
</feature>
<dbReference type="InterPro" id="IPR017452">
    <property type="entry name" value="GPCR_Rhodpsn_7TM"/>
</dbReference>
<dbReference type="Proteomes" id="UP001497623">
    <property type="component" value="Unassembled WGS sequence"/>
</dbReference>
<protein>
    <recommendedName>
        <fullName evidence="13">G-protein coupled receptors family 1 profile domain-containing protein</fullName>
    </recommendedName>
</protein>
<evidence type="ECO:0000256" key="5">
    <source>
        <dbReference type="ARBA" id="ARBA00023040"/>
    </source>
</evidence>
<reference evidence="14 15" key="1">
    <citation type="submission" date="2024-05" db="EMBL/GenBank/DDBJ databases">
        <authorList>
            <person name="Wallberg A."/>
        </authorList>
    </citation>
    <scope>NUCLEOTIDE SEQUENCE [LARGE SCALE GENOMIC DNA]</scope>
</reference>
<dbReference type="AlphaFoldDB" id="A0AAV2QIR0"/>
<keyword evidence="7 10" id="KW-0675">Receptor</keyword>
<dbReference type="PROSITE" id="PS50262">
    <property type="entry name" value="G_PROTEIN_RECEP_F1_2"/>
    <property type="match status" value="1"/>
</dbReference>
<comment type="caution">
    <text evidence="14">The sequence shown here is derived from an EMBL/GenBank/DDBJ whole genome shotgun (WGS) entry which is preliminary data.</text>
</comment>